<evidence type="ECO:0000256" key="2">
    <source>
        <dbReference type="ARBA" id="ARBA00007019"/>
    </source>
</evidence>
<dbReference type="Pfam" id="PF02705">
    <property type="entry name" value="K_trans"/>
    <property type="match status" value="1"/>
</dbReference>
<dbReference type="InterPro" id="IPR023051">
    <property type="entry name" value="Kup"/>
</dbReference>
<evidence type="ECO:0000256" key="11">
    <source>
        <dbReference type="ARBA" id="ARBA00023065"/>
    </source>
</evidence>
<evidence type="ECO:0000256" key="13">
    <source>
        <dbReference type="HAMAP-Rule" id="MF_01522"/>
    </source>
</evidence>
<keyword evidence="4 13" id="KW-1003">Cell membrane</keyword>
<evidence type="ECO:0000256" key="5">
    <source>
        <dbReference type="ARBA" id="ARBA00022519"/>
    </source>
</evidence>
<keyword evidence="11 13" id="KW-0406">Ion transport</keyword>
<dbReference type="HAMAP" id="MF_01522">
    <property type="entry name" value="Kup"/>
    <property type="match status" value="1"/>
</dbReference>
<comment type="subcellular location">
    <subcellularLocation>
        <location evidence="13">Cell membrane</location>
        <topology evidence="13">Multi-pass membrane protein</topology>
    </subcellularLocation>
    <subcellularLocation>
        <location evidence="1">Membrane</location>
        <topology evidence="1">Multi-pass membrane protein</topology>
    </subcellularLocation>
</comment>
<evidence type="ECO:0000256" key="3">
    <source>
        <dbReference type="ARBA" id="ARBA00022448"/>
    </source>
</evidence>
<evidence type="ECO:0000256" key="4">
    <source>
        <dbReference type="ARBA" id="ARBA00022475"/>
    </source>
</evidence>
<proteinExistence type="inferred from homology"/>
<evidence type="ECO:0000259" key="14">
    <source>
        <dbReference type="Pfam" id="PF02705"/>
    </source>
</evidence>
<evidence type="ECO:0000256" key="10">
    <source>
        <dbReference type="ARBA" id="ARBA00022989"/>
    </source>
</evidence>
<gene>
    <name evidence="13" type="primary">kup</name>
    <name evidence="16" type="ORF">GCM10022281_20930</name>
</gene>
<dbReference type="PANTHER" id="PTHR30540">
    <property type="entry name" value="OSMOTIC STRESS POTASSIUM TRANSPORTER"/>
    <property type="match status" value="1"/>
</dbReference>
<evidence type="ECO:0000259" key="15">
    <source>
        <dbReference type="Pfam" id="PF22776"/>
    </source>
</evidence>
<evidence type="ECO:0000313" key="16">
    <source>
        <dbReference type="EMBL" id="GAA4039872.1"/>
    </source>
</evidence>
<evidence type="ECO:0000313" key="17">
    <source>
        <dbReference type="Proteomes" id="UP001424459"/>
    </source>
</evidence>
<feature type="transmembrane region" description="Helical" evidence="13">
    <location>
        <begin position="413"/>
        <end position="432"/>
    </location>
</feature>
<name>A0ABP7UC54_9SPHN</name>
<comment type="similarity">
    <text evidence="2 13">Belongs to the HAK/KUP transporter (TC 2.A.72) family.</text>
</comment>
<reference evidence="17" key="1">
    <citation type="journal article" date="2019" name="Int. J. Syst. Evol. Microbiol.">
        <title>The Global Catalogue of Microorganisms (GCM) 10K type strain sequencing project: providing services to taxonomists for standard genome sequencing and annotation.</title>
        <authorList>
            <consortium name="The Broad Institute Genomics Platform"/>
            <consortium name="The Broad Institute Genome Sequencing Center for Infectious Disease"/>
            <person name="Wu L."/>
            <person name="Ma J."/>
        </authorList>
    </citation>
    <scope>NUCLEOTIDE SEQUENCE [LARGE SCALE GENOMIC DNA]</scope>
    <source>
        <strain evidence="17">JCM 17564</strain>
    </source>
</reference>
<keyword evidence="5" id="KW-0997">Cell inner membrane</keyword>
<organism evidence="16 17">
    <name type="scientific">Sphingomonas rosea</name>
    <dbReference type="NCBI Taxonomy" id="335605"/>
    <lineage>
        <taxon>Bacteria</taxon>
        <taxon>Pseudomonadati</taxon>
        <taxon>Pseudomonadota</taxon>
        <taxon>Alphaproteobacteria</taxon>
        <taxon>Sphingomonadales</taxon>
        <taxon>Sphingomonadaceae</taxon>
        <taxon>Sphingomonas</taxon>
    </lineage>
</organism>
<evidence type="ECO:0000256" key="8">
    <source>
        <dbReference type="ARBA" id="ARBA00022847"/>
    </source>
</evidence>
<keyword evidence="10 13" id="KW-1133">Transmembrane helix</keyword>
<dbReference type="InterPro" id="IPR003855">
    <property type="entry name" value="K+_transporter"/>
</dbReference>
<evidence type="ECO:0000256" key="7">
    <source>
        <dbReference type="ARBA" id="ARBA00022692"/>
    </source>
</evidence>
<protein>
    <recommendedName>
        <fullName evidence="13">Probable potassium transport system protein Kup</fullName>
    </recommendedName>
</protein>
<feature type="transmembrane region" description="Helical" evidence="13">
    <location>
        <begin position="352"/>
        <end position="373"/>
    </location>
</feature>
<comment type="caution">
    <text evidence="16">The sequence shown here is derived from an EMBL/GenBank/DDBJ whole genome shotgun (WGS) entry which is preliminary data.</text>
</comment>
<dbReference type="Pfam" id="PF22776">
    <property type="entry name" value="K_trans_C"/>
    <property type="match status" value="1"/>
</dbReference>
<dbReference type="InterPro" id="IPR053951">
    <property type="entry name" value="K_trans_N"/>
</dbReference>
<evidence type="ECO:0000256" key="12">
    <source>
        <dbReference type="ARBA" id="ARBA00023136"/>
    </source>
</evidence>
<feature type="transmembrane region" description="Helical" evidence="13">
    <location>
        <begin position="228"/>
        <end position="248"/>
    </location>
</feature>
<feature type="transmembrane region" description="Helical" evidence="13">
    <location>
        <begin position="154"/>
        <end position="172"/>
    </location>
</feature>
<keyword evidence="12 13" id="KW-0472">Membrane</keyword>
<accession>A0ABP7UC54</accession>
<feature type="domain" description="K+ potassium transporter C-terminal" evidence="15">
    <location>
        <begin position="489"/>
        <end position="636"/>
    </location>
</feature>
<keyword evidence="6 13" id="KW-0633">Potassium transport</keyword>
<keyword evidence="8 13" id="KW-0769">Symport</keyword>
<feature type="transmembrane region" description="Helical" evidence="13">
    <location>
        <begin position="302"/>
        <end position="331"/>
    </location>
</feature>
<keyword evidence="17" id="KW-1185">Reference proteome</keyword>
<feature type="transmembrane region" description="Helical" evidence="13">
    <location>
        <begin position="184"/>
        <end position="204"/>
    </location>
</feature>
<keyword evidence="3 13" id="KW-0813">Transport</keyword>
<comment type="catalytic activity">
    <reaction evidence="13">
        <text>K(+)(in) + H(+)(in) = K(+)(out) + H(+)(out)</text>
        <dbReference type="Rhea" id="RHEA:28490"/>
        <dbReference type="ChEBI" id="CHEBI:15378"/>
        <dbReference type="ChEBI" id="CHEBI:29103"/>
    </reaction>
</comment>
<feature type="domain" description="K+ potassium transporter integral membrane" evidence="14">
    <location>
        <begin position="26"/>
        <end position="478"/>
    </location>
</feature>
<feature type="transmembrane region" description="Helical" evidence="13">
    <location>
        <begin position="379"/>
        <end position="401"/>
    </location>
</feature>
<keyword evidence="7 13" id="KW-0812">Transmembrane</keyword>
<sequence>MNDMTDAGTTGHSADAHAPRGSTPLLTLGALGVVFGDIGTSPLYALKESFIGHHPMPVTELRVLGVLSVIFWTFMIVVTLKYVVVMLRADNKGEGGSLALLALLSRHGDRKRLTAGLTMLGVFATALFFGDAIITPAISVLSAVEGVGTINADFTPYAMPVALVIIVGLFAVQRFGTARVGAVFGPIMLGYFVILAGLGAMAVADRPDVIRALSPVWALRFVLDDPHLAFLALGSIVLSVTGAEALYADLGHYGAKPIRFAWLLFAFPALMINYLGQGALLLEQPNAIANPFYLLASEAWRLPLIVLAVVATIIASQAVITGAFSVVRQAVQLGLVPRLTIRHTSRIAEGQIYVPLINWLLCVSVVVLVVVFGNSSNLASAYGIAVTGTMAITTLMLAVLVTQYWNWPRWLSWPLIALLGLVDLTYFASNLTKFFDGGWFPVVIALISFTLLTTWAKGRELVHVELKGGAMPIEVFVKSVSQGVHRIRGTAVYLTSAAVGIPPALLHNLKHNQVLHERVLLTTVKVLNVPYVRDEDRVSVEALGGGLNRVVIRYGFSEDPDIPAALAAARDEVGVCDAMTTSYFLSRQTVIAGSKPGMARWRERLFAWMVRNSATAMDFFKLPPNRVVELGSQITI</sequence>
<dbReference type="EMBL" id="BAABBR010000001">
    <property type="protein sequence ID" value="GAA4039872.1"/>
    <property type="molecule type" value="Genomic_DNA"/>
</dbReference>
<keyword evidence="9 13" id="KW-0630">Potassium</keyword>
<dbReference type="Proteomes" id="UP001424459">
    <property type="component" value="Unassembled WGS sequence"/>
</dbReference>
<evidence type="ECO:0000256" key="9">
    <source>
        <dbReference type="ARBA" id="ARBA00022958"/>
    </source>
</evidence>
<feature type="transmembrane region" description="Helical" evidence="13">
    <location>
        <begin position="113"/>
        <end position="134"/>
    </location>
</feature>
<evidence type="ECO:0000256" key="1">
    <source>
        <dbReference type="ARBA" id="ARBA00004141"/>
    </source>
</evidence>
<feature type="transmembrane region" description="Helical" evidence="13">
    <location>
        <begin position="438"/>
        <end position="456"/>
    </location>
</feature>
<feature type="transmembrane region" description="Helical" evidence="13">
    <location>
        <begin position="260"/>
        <end position="282"/>
    </location>
</feature>
<dbReference type="PANTHER" id="PTHR30540:SF79">
    <property type="entry name" value="LOW AFFINITY POTASSIUM TRANSPORT SYSTEM PROTEIN KUP"/>
    <property type="match status" value="1"/>
</dbReference>
<evidence type="ECO:0000256" key="6">
    <source>
        <dbReference type="ARBA" id="ARBA00022538"/>
    </source>
</evidence>
<dbReference type="InterPro" id="IPR053952">
    <property type="entry name" value="K_trans_C"/>
</dbReference>
<comment type="function">
    <text evidence="13">Transport of potassium into the cell. Likely operates as a K(+):H(+) symporter.</text>
</comment>
<feature type="transmembrane region" description="Helical" evidence="13">
    <location>
        <begin position="63"/>
        <end position="84"/>
    </location>
</feature>